<dbReference type="EMBL" id="JABFAI010000249">
    <property type="protein sequence ID" value="KAF4949007.1"/>
    <property type="molecule type" value="Genomic_DNA"/>
</dbReference>
<dbReference type="OrthoDB" id="5092896at2759"/>
<proteinExistence type="predicted"/>
<gene>
    <name evidence="2" type="ORF">FGADI_9292</name>
</gene>
<dbReference type="AlphaFoldDB" id="A0A8H4WSU5"/>
<evidence type="ECO:0000256" key="1">
    <source>
        <dbReference type="SAM" id="MobiDB-lite"/>
    </source>
</evidence>
<organism evidence="2 3">
    <name type="scientific">Fusarium gaditjirri</name>
    <dbReference type="NCBI Taxonomy" id="282569"/>
    <lineage>
        <taxon>Eukaryota</taxon>
        <taxon>Fungi</taxon>
        <taxon>Dikarya</taxon>
        <taxon>Ascomycota</taxon>
        <taxon>Pezizomycotina</taxon>
        <taxon>Sordariomycetes</taxon>
        <taxon>Hypocreomycetidae</taxon>
        <taxon>Hypocreales</taxon>
        <taxon>Nectriaceae</taxon>
        <taxon>Fusarium</taxon>
        <taxon>Fusarium nisikadoi species complex</taxon>
    </lineage>
</organism>
<feature type="region of interest" description="Disordered" evidence="1">
    <location>
        <begin position="29"/>
        <end position="50"/>
    </location>
</feature>
<dbReference type="Proteomes" id="UP000604273">
    <property type="component" value="Unassembled WGS sequence"/>
</dbReference>
<accession>A0A8H4WSU5</accession>
<feature type="region of interest" description="Disordered" evidence="1">
    <location>
        <begin position="146"/>
        <end position="182"/>
    </location>
</feature>
<reference evidence="2" key="1">
    <citation type="journal article" date="2020" name="BMC Genomics">
        <title>Correction to: Identification and distribution of gene clusters required for synthesis of sphingolipid metabolism inhibitors in diverse species of the filamentous fungus Fusarium.</title>
        <authorList>
            <person name="Kim H.S."/>
            <person name="Lohmar J.M."/>
            <person name="Busman M."/>
            <person name="Brown D.W."/>
            <person name="Naumann T.A."/>
            <person name="Divon H.H."/>
            <person name="Lysoe E."/>
            <person name="Uhlig S."/>
            <person name="Proctor R.H."/>
        </authorList>
    </citation>
    <scope>NUCLEOTIDE SEQUENCE</scope>
    <source>
        <strain evidence="2">NRRL 45417</strain>
    </source>
</reference>
<evidence type="ECO:0000313" key="3">
    <source>
        <dbReference type="Proteomes" id="UP000604273"/>
    </source>
</evidence>
<name>A0A8H4WSU5_9HYPO</name>
<sequence>MATQDERFANQDLKDLSVNLSKLKLAMSVAPSRRAQKRKRSGTQTSTTATTDTKDVIIEQIKEDMRKIVGSPLAQAATEYSNWRLPASKSSRQLYKKLGEIRESDAGCTEEDIDQVTSLLKTFIREIDPDHPYVAETEESLAKGMMLLDRSLDKGDDDEAGDSDYQDEPMGDDNDDDYEEEL</sequence>
<reference evidence="2" key="2">
    <citation type="submission" date="2020-05" db="EMBL/GenBank/DDBJ databases">
        <authorList>
            <person name="Kim H.-S."/>
            <person name="Proctor R.H."/>
            <person name="Brown D.W."/>
        </authorList>
    </citation>
    <scope>NUCLEOTIDE SEQUENCE</scope>
    <source>
        <strain evidence="2">NRRL 45417</strain>
    </source>
</reference>
<protein>
    <submittedName>
        <fullName evidence="2">Uncharacterized protein</fullName>
    </submittedName>
</protein>
<keyword evidence="3" id="KW-1185">Reference proteome</keyword>
<feature type="compositionally biased region" description="Acidic residues" evidence="1">
    <location>
        <begin position="155"/>
        <end position="182"/>
    </location>
</feature>
<evidence type="ECO:0000313" key="2">
    <source>
        <dbReference type="EMBL" id="KAF4949007.1"/>
    </source>
</evidence>
<comment type="caution">
    <text evidence="2">The sequence shown here is derived from an EMBL/GenBank/DDBJ whole genome shotgun (WGS) entry which is preliminary data.</text>
</comment>